<dbReference type="InterPro" id="IPR006139">
    <property type="entry name" value="D-isomer_2_OHA_DH_cat_dom"/>
</dbReference>
<dbReference type="PANTHER" id="PTHR43761:SF1">
    <property type="entry name" value="D-ISOMER SPECIFIC 2-HYDROXYACID DEHYDROGENASE CATALYTIC DOMAIN-CONTAINING PROTEIN-RELATED"/>
    <property type="match status" value="1"/>
</dbReference>
<dbReference type="SUPFAM" id="SSF52283">
    <property type="entry name" value="Formate/glycerate dehydrogenase catalytic domain-like"/>
    <property type="match status" value="1"/>
</dbReference>
<dbReference type="InterPro" id="IPR036291">
    <property type="entry name" value="NAD(P)-bd_dom_sf"/>
</dbReference>
<dbReference type="GO" id="GO:0016616">
    <property type="term" value="F:oxidoreductase activity, acting on the CH-OH group of donors, NAD or NADP as acceptor"/>
    <property type="evidence" value="ECO:0007669"/>
    <property type="project" value="InterPro"/>
</dbReference>
<dbReference type="Proteomes" id="UP000236745">
    <property type="component" value="Unassembled WGS sequence"/>
</dbReference>
<accession>A0A1H6DUR9</accession>
<dbReference type="AlphaFoldDB" id="A0A1H6DUR9"/>
<name>A0A1H6DUR9_9GAMM</name>
<sequence length="318" mass="35025">MQKIVFLDRGTLGPSVQVNRPRIEHQWTEYEATSADEVVSRLDGAQVAITNKVPLRSRTLELLPDLKLIVVAATGYDVIDMDYCRAHGITVCNVRGYAHNTVPEHTLALIFALRRSLVGYRQDVMAGEWQKSGQFCFFNHPISDLAGSTLGIIGKGVLGQAVGRLGEALGMRVQYAAFKDATQPEPGFVAFDEFLRSSDIISLHCPLTPQTRDLLAFDEFRQMERKPLLINTGRGGLVNEADCVRALDEGLISGIGFDCLTSEPMNDEHPFHAILARPNVIVTPHVAWASAEAMQTLWDQVVSHIDNYVAGSPTNVLN</sequence>
<evidence type="ECO:0000256" key="4">
    <source>
        <dbReference type="RuleBase" id="RU003719"/>
    </source>
</evidence>
<protein>
    <submittedName>
        <fullName evidence="7">Glycerate dehydrogenase</fullName>
    </submittedName>
</protein>
<dbReference type="Pfam" id="PF00389">
    <property type="entry name" value="2-Hacid_dh"/>
    <property type="match status" value="1"/>
</dbReference>
<dbReference type="PANTHER" id="PTHR43761">
    <property type="entry name" value="D-ISOMER SPECIFIC 2-HYDROXYACID DEHYDROGENASE FAMILY PROTEIN (AFU_ORTHOLOGUE AFUA_1G13630)"/>
    <property type="match status" value="1"/>
</dbReference>
<evidence type="ECO:0000256" key="2">
    <source>
        <dbReference type="ARBA" id="ARBA00023002"/>
    </source>
</evidence>
<reference evidence="7 8" key="1">
    <citation type="submission" date="2016-10" db="EMBL/GenBank/DDBJ databases">
        <authorList>
            <person name="de Groot N.N."/>
        </authorList>
    </citation>
    <scope>NUCLEOTIDE SEQUENCE [LARGE SCALE GENOMIC DNA]</scope>
    <source>
        <strain evidence="7 8">DSM 22012</strain>
    </source>
</reference>
<dbReference type="InterPro" id="IPR006140">
    <property type="entry name" value="D-isomer_DH_NAD-bd"/>
</dbReference>
<evidence type="ECO:0000259" key="5">
    <source>
        <dbReference type="Pfam" id="PF00389"/>
    </source>
</evidence>
<keyword evidence="3" id="KW-0520">NAD</keyword>
<dbReference type="SUPFAM" id="SSF51735">
    <property type="entry name" value="NAD(P)-binding Rossmann-fold domains"/>
    <property type="match status" value="1"/>
</dbReference>
<feature type="domain" description="D-isomer specific 2-hydroxyacid dehydrogenase catalytic" evidence="5">
    <location>
        <begin position="26"/>
        <end position="318"/>
    </location>
</feature>
<dbReference type="OrthoDB" id="9805416at2"/>
<dbReference type="CDD" id="cd12162">
    <property type="entry name" value="2-Hacid_dh_4"/>
    <property type="match status" value="1"/>
</dbReference>
<dbReference type="Pfam" id="PF02826">
    <property type="entry name" value="2-Hacid_dh_C"/>
    <property type="match status" value="1"/>
</dbReference>
<keyword evidence="2 4" id="KW-0560">Oxidoreductase</keyword>
<dbReference type="GO" id="GO:0051287">
    <property type="term" value="F:NAD binding"/>
    <property type="evidence" value="ECO:0007669"/>
    <property type="project" value="InterPro"/>
</dbReference>
<organism evidence="7 8">
    <name type="scientific">Marinobacterium lutimaris</name>
    <dbReference type="NCBI Taxonomy" id="568106"/>
    <lineage>
        <taxon>Bacteria</taxon>
        <taxon>Pseudomonadati</taxon>
        <taxon>Pseudomonadota</taxon>
        <taxon>Gammaproteobacteria</taxon>
        <taxon>Oceanospirillales</taxon>
        <taxon>Oceanospirillaceae</taxon>
        <taxon>Marinobacterium</taxon>
    </lineage>
</organism>
<comment type="similarity">
    <text evidence="1 4">Belongs to the D-isomer specific 2-hydroxyacid dehydrogenase family.</text>
</comment>
<evidence type="ECO:0000256" key="3">
    <source>
        <dbReference type="ARBA" id="ARBA00023027"/>
    </source>
</evidence>
<dbReference type="Gene3D" id="3.40.50.720">
    <property type="entry name" value="NAD(P)-binding Rossmann-like Domain"/>
    <property type="match status" value="2"/>
</dbReference>
<evidence type="ECO:0000259" key="6">
    <source>
        <dbReference type="Pfam" id="PF02826"/>
    </source>
</evidence>
<evidence type="ECO:0000256" key="1">
    <source>
        <dbReference type="ARBA" id="ARBA00005854"/>
    </source>
</evidence>
<dbReference type="RefSeq" id="WP_104005963.1">
    <property type="nucleotide sequence ID" value="NZ_FNVQ01000011.1"/>
</dbReference>
<proteinExistence type="inferred from homology"/>
<evidence type="ECO:0000313" key="7">
    <source>
        <dbReference type="EMBL" id="SEG89097.1"/>
    </source>
</evidence>
<dbReference type="InterPro" id="IPR050418">
    <property type="entry name" value="D-iso_2-hydroxyacid_DH_PdxB"/>
</dbReference>
<dbReference type="EMBL" id="FNVQ01000011">
    <property type="protein sequence ID" value="SEG89097.1"/>
    <property type="molecule type" value="Genomic_DNA"/>
</dbReference>
<keyword evidence="8" id="KW-1185">Reference proteome</keyword>
<feature type="domain" description="D-isomer specific 2-hydroxyacid dehydrogenase NAD-binding" evidence="6">
    <location>
        <begin position="107"/>
        <end position="287"/>
    </location>
</feature>
<gene>
    <name evidence="7" type="ORF">SAMN05444390_11116</name>
</gene>
<evidence type="ECO:0000313" key="8">
    <source>
        <dbReference type="Proteomes" id="UP000236745"/>
    </source>
</evidence>